<dbReference type="Pfam" id="PF07715">
    <property type="entry name" value="Plug"/>
    <property type="match status" value="1"/>
</dbReference>
<evidence type="ECO:0000256" key="6">
    <source>
        <dbReference type="ARBA" id="ARBA00023237"/>
    </source>
</evidence>
<dbReference type="SUPFAM" id="SSF56935">
    <property type="entry name" value="Porins"/>
    <property type="match status" value="1"/>
</dbReference>
<keyword evidence="10" id="KW-1185">Reference proteome</keyword>
<dbReference type="RefSeq" id="WP_130922899.1">
    <property type="nucleotide sequence ID" value="NZ_JAANOM010000001.1"/>
</dbReference>
<dbReference type="Gene3D" id="2.40.170.20">
    <property type="entry name" value="TonB-dependent receptor, beta-barrel domain"/>
    <property type="match status" value="1"/>
</dbReference>
<accession>A0A4Q9BE38</accession>
<dbReference type="AlphaFoldDB" id="A0A4Q9BE38"/>
<dbReference type="EMBL" id="SEWY01000002">
    <property type="protein sequence ID" value="TBH74440.1"/>
    <property type="molecule type" value="Genomic_DNA"/>
</dbReference>
<sequence>MKKFLLLLFCFPGLAQKDSTKVLEEVKVYVFEQKRSTLNTPDAFVRAADLQQFSSTQFVSTLNSMAGIRMEERSPGSYRIAIRGSSLRAPFGVRNTKVYWNQIPFTDAGNNTYISLLEPALFSSLTVTKGPSAGIYGAGTGGVLLFESGARGNALTAETVYHSLGGMKTAIDLSAENHRLYASFNQQEGYRAQSAMKKQWISYEFHHNFEKDINLDLSTYYVDLAYQTPGGLTKAQFLANPQQARPAAGAFKSAQQQGATFKIKSYGLSARASQVLNNLWAWDLSQAIQVNDIENPTIRNYEVRHEPNYSTRGVLHRKGMINSDLGFEYQAGQLNSSTFGNRIGVKDTLQLTQNTHVQQGSLFLQNEYAGLTNWLFTFSGSLSSYWTEYIGNEAIFSPRLAVLRKLGAHQSIVAKVAHGYSPPSISELRPSTGEINRTLKAENGWNHEITYRGKYAKFNWDLSVYQFNLDETIVVRRAADGSDYFTNAGSTTQQGLELSSTWMIHPTLTVEQSHTWQNFRFANGNFLTGTTPYQQATTLVWRHPSGISLVQNFQLVDYQFLNDANTERMGSYRLWNTKISYARKCWTVWAAAENVGDERYSPGPDLNAIGGRFYNPAPGRNFHLGLQFNLTYSR</sequence>
<dbReference type="Proteomes" id="UP000293583">
    <property type="component" value="Unassembled WGS sequence"/>
</dbReference>
<organism evidence="9 10">
    <name type="scientific">Aquirufa antheringensis</name>
    <dbReference type="NCBI Taxonomy" id="2516559"/>
    <lineage>
        <taxon>Bacteria</taxon>
        <taxon>Pseudomonadati</taxon>
        <taxon>Bacteroidota</taxon>
        <taxon>Cytophagia</taxon>
        <taxon>Cytophagales</taxon>
        <taxon>Flectobacillaceae</taxon>
        <taxon>Aquirufa</taxon>
    </lineage>
</organism>
<name>A0A4Q9BE38_9BACT</name>
<evidence type="ECO:0000313" key="9">
    <source>
        <dbReference type="EMBL" id="TBH74440.1"/>
    </source>
</evidence>
<dbReference type="InterPro" id="IPR039426">
    <property type="entry name" value="TonB-dep_rcpt-like"/>
</dbReference>
<evidence type="ECO:0000256" key="2">
    <source>
        <dbReference type="ARBA" id="ARBA00022448"/>
    </source>
</evidence>
<keyword evidence="6 7" id="KW-0998">Cell outer membrane</keyword>
<dbReference type="InterPro" id="IPR036942">
    <property type="entry name" value="Beta-barrel_TonB_sf"/>
</dbReference>
<evidence type="ECO:0000256" key="5">
    <source>
        <dbReference type="ARBA" id="ARBA00023136"/>
    </source>
</evidence>
<comment type="similarity">
    <text evidence="7">Belongs to the TonB-dependent receptor family.</text>
</comment>
<evidence type="ECO:0000313" key="10">
    <source>
        <dbReference type="Proteomes" id="UP000293583"/>
    </source>
</evidence>
<comment type="subcellular location">
    <subcellularLocation>
        <location evidence="1 7">Cell outer membrane</location>
        <topology evidence="1 7">Multi-pass membrane protein</topology>
    </subcellularLocation>
</comment>
<keyword evidence="4 7" id="KW-0812">Transmembrane</keyword>
<keyword evidence="5 7" id="KW-0472">Membrane</keyword>
<proteinExistence type="inferred from homology"/>
<dbReference type="OrthoDB" id="9782587at2"/>
<dbReference type="InterPro" id="IPR037066">
    <property type="entry name" value="Plug_dom_sf"/>
</dbReference>
<comment type="caution">
    <text evidence="9">The sequence shown here is derived from an EMBL/GenBank/DDBJ whole genome shotgun (WGS) entry which is preliminary data.</text>
</comment>
<dbReference type="PANTHER" id="PTHR30069">
    <property type="entry name" value="TONB-DEPENDENT OUTER MEMBRANE RECEPTOR"/>
    <property type="match status" value="1"/>
</dbReference>
<dbReference type="GO" id="GO:0044718">
    <property type="term" value="P:siderophore transmembrane transport"/>
    <property type="evidence" value="ECO:0007669"/>
    <property type="project" value="TreeGrafter"/>
</dbReference>
<reference evidence="9 10" key="1">
    <citation type="submission" date="2019-02" db="EMBL/GenBank/DDBJ databases">
        <title>Genome of a new Bacteroidetes strain.</title>
        <authorList>
            <person name="Pitt A."/>
        </authorList>
    </citation>
    <scope>NUCLEOTIDE SEQUENCE [LARGE SCALE GENOMIC DNA]</scope>
    <source>
        <strain evidence="9 10">103A-SOEBACH</strain>
    </source>
</reference>
<dbReference type="GO" id="GO:0015344">
    <property type="term" value="F:siderophore uptake transmembrane transporter activity"/>
    <property type="evidence" value="ECO:0007669"/>
    <property type="project" value="TreeGrafter"/>
</dbReference>
<dbReference type="PROSITE" id="PS52016">
    <property type="entry name" value="TONB_DEPENDENT_REC_3"/>
    <property type="match status" value="1"/>
</dbReference>
<dbReference type="InterPro" id="IPR012910">
    <property type="entry name" value="Plug_dom"/>
</dbReference>
<dbReference type="PANTHER" id="PTHR30069:SF28">
    <property type="entry name" value="TONB-DEPENDENT RECEPTOR YNCD-RELATED"/>
    <property type="match status" value="1"/>
</dbReference>
<protein>
    <recommendedName>
        <fullName evidence="8">TonB-dependent receptor plug domain-containing protein</fullName>
    </recommendedName>
</protein>
<evidence type="ECO:0000256" key="7">
    <source>
        <dbReference type="PROSITE-ProRule" id="PRU01360"/>
    </source>
</evidence>
<evidence type="ECO:0000256" key="4">
    <source>
        <dbReference type="ARBA" id="ARBA00022692"/>
    </source>
</evidence>
<dbReference type="Gene3D" id="2.170.130.10">
    <property type="entry name" value="TonB-dependent receptor, plug domain"/>
    <property type="match status" value="1"/>
</dbReference>
<evidence type="ECO:0000256" key="1">
    <source>
        <dbReference type="ARBA" id="ARBA00004571"/>
    </source>
</evidence>
<evidence type="ECO:0000256" key="3">
    <source>
        <dbReference type="ARBA" id="ARBA00022452"/>
    </source>
</evidence>
<gene>
    <name evidence="9" type="ORF">EWU20_04670</name>
</gene>
<evidence type="ECO:0000259" key="8">
    <source>
        <dbReference type="Pfam" id="PF07715"/>
    </source>
</evidence>
<keyword evidence="2 7" id="KW-0813">Transport</keyword>
<keyword evidence="3 7" id="KW-1134">Transmembrane beta strand</keyword>
<feature type="domain" description="TonB-dependent receptor plug" evidence="8">
    <location>
        <begin position="45"/>
        <end position="142"/>
    </location>
</feature>
<dbReference type="GO" id="GO:0009279">
    <property type="term" value="C:cell outer membrane"/>
    <property type="evidence" value="ECO:0007669"/>
    <property type="project" value="UniProtKB-SubCell"/>
</dbReference>